<accession>A0ABQ5P617</accession>
<dbReference type="Proteomes" id="UP001291653">
    <property type="component" value="Unassembled WGS sequence"/>
</dbReference>
<name>A0ABQ5P617_9ACTN</name>
<dbReference type="EMBL" id="BSBI01000013">
    <property type="protein sequence ID" value="GLF98025.1"/>
    <property type="molecule type" value="Genomic_DNA"/>
</dbReference>
<evidence type="ECO:0000313" key="3">
    <source>
        <dbReference type="Proteomes" id="UP001291653"/>
    </source>
</evidence>
<proteinExistence type="predicted"/>
<keyword evidence="3" id="KW-1185">Reference proteome</keyword>
<evidence type="ECO:0000256" key="1">
    <source>
        <dbReference type="SAM" id="MobiDB-lite"/>
    </source>
</evidence>
<gene>
    <name evidence="2" type="ORF">SYYSPA8_27030</name>
</gene>
<feature type="compositionally biased region" description="Basic and acidic residues" evidence="1">
    <location>
        <begin position="1"/>
        <end position="13"/>
    </location>
</feature>
<evidence type="ECO:0000313" key="2">
    <source>
        <dbReference type="EMBL" id="GLF98025.1"/>
    </source>
</evidence>
<sequence>MTNPRNREHDRAVRAYQRAHPGTTLEQARRAVADRSGRQSSLPDRMPGAPLPRPAERLADYVQRVATAAGVQRHRAMELLGLEPGTSASQRLDHLADGLDDHTVRALTAATGMTPAQAHALTAPHTAADRIPDLETMARQMAVTRRIGRGGAGKTRTDARDLTRLLDEAYGSRVLPVDLPVHELLPPPYRPIIVDLDWPFDAPRPVDPEVYDEVAKALGIGQDTGTDTPQPE</sequence>
<feature type="compositionally biased region" description="Basic and acidic residues" evidence="1">
    <location>
        <begin position="27"/>
        <end position="37"/>
    </location>
</feature>
<feature type="region of interest" description="Disordered" evidence="1">
    <location>
        <begin position="1"/>
        <end position="53"/>
    </location>
</feature>
<organism evidence="2 3">
    <name type="scientific">Streptomyces yaizuensis</name>
    <dbReference type="NCBI Taxonomy" id="2989713"/>
    <lineage>
        <taxon>Bacteria</taxon>
        <taxon>Bacillati</taxon>
        <taxon>Actinomycetota</taxon>
        <taxon>Actinomycetes</taxon>
        <taxon>Kitasatosporales</taxon>
        <taxon>Streptomycetaceae</taxon>
        <taxon>Streptomyces</taxon>
    </lineage>
</organism>
<protein>
    <submittedName>
        <fullName evidence="2">Uncharacterized protein</fullName>
    </submittedName>
</protein>
<comment type="caution">
    <text evidence="2">The sequence shown here is derived from an EMBL/GenBank/DDBJ whole genome shotgun (WGS) entry which is preliminary data.</text>
</comment>
<reference evidence="2 3" key="1">
    <citation type="submission" date="2022-10" db="EMBL/GenBank/DDBJ databases">
        <title>Draft genome sequence of Streptomyces sp. YSPA8.</title>
        <authorList>
            <person name="Moriuchi R."/>
            <person name="Dohra H."/>
            <person name="Yamamura H."/>
            <person name="Kodani S."/>
        </authorList>
    </citation>
    <scope>NUCLEOTIDE SEQUENCE [LARGE SCALE GENOMIC DNA]</scope>
    <source>
        <strain evidence="2 3">YSPA8</strain>
    </source>
</reference>
<dbReference type="RefSeq" id="WP_323450014.1">
    <property type="nucleotide sequence ID" value="NZ_BSBI01000013.1"/>
</dbReference>